<sequence length="145" mass="16531">MKIDYTGTAKTNSVNPNYDESLAKELNADDYGMKAFYLVILKTGSNTSNNASERNESFRQHLANINRLVEEEKMIVAGPLGKNDNTYRGIFILHNIKSKEEVRNILNSDLAIKNNYLTFDIYDWYGSAALPIYLKATDKIWKSKP</sequence>
<reference evidence="1" key="1">
    <citation type="submission" date="2020-10" db="EMBL/GenBank/DDBJ databases">
        <authorList>
            <person name="Lu T."/>
            <person name="Wang Q."/>
            <person name="Han X."/>
        </authorList>
    </citation>
    <scope>NUCLEOTIDE SEQUENCE</scope>
    <source>
        <strain evidence="1">WQ 366</strain>
    </source>
</reference>
<proteinExistence type="predicted"/>
<keyword evidence="2" id="KW-1185">Reference proteome</keyword>
<dbReference type="SUPFAM" id="SSF54909">
    <property type="entry name" value="Dimeric alpha+beta barrel"/>
    <property type="match status" value="1"/>
</dbReference>
<dbReference type="EMBL" id="JADEYP010000012">
    <property type="protein sequence ID" value="MCA5005126.1"/>
    <property type="molecule type" value="Genomic_DNA"/>
</dbReference>
<gene>
    <name evidence="1" type="ORF">IPZ78_08175</name>
</gene>
<accession>A0ABS7Z6T1</accession>
<evidence type="ECO:0000313" key="2">
    <source>
        <dbReference type="Proteomes" id="UP001165302"/>
    </source>
</evidence>
<dbReference type="Proteomes" id="UP001165302">
    <property type="component" value="Unassembled WGS sequence"/>
</dbReference>
<evidence type="ECO:0000313" key="1">
    <source>
        <dbReference type="EMBL" id="MCA5005126.1"/>
    </source>
</evidence>
<name>A0ABS7Z6T1_9SPHI</name>
<dbReference type="Gene3D" id="3.30.70.1060">
    <property type="entry name" value="Dimeric alpha+beta barrel"/>
    <property type="match status" value="1"/>
</dbReference>
<organism evidence="1 2">
    <name type="scientific">Sphingobacterium bovistauri</name>
    <dbReference type="NCBI Taxonomy" id="2781959"/>
    <lineage>
        <taxon>Bacteria</taxon>
        <taxon>Pseudomonadati</taxon>
        <taxon>Bacteroidota</taxon>
        <taxon>Sphingobacteriia</taxon>
        <taxon>Sphingobacteriales</taxon>
        <taxon>Sphingobacteriaceae</taxon>
        <taxon>Sphingobacterium</taxon>
    </lineage>
</organism>
<dbReference type="InterPro" id="IPR011008">
    <property type="entry name" value="Dimeric_a/b-barrel"/>
</dbReference>
<protein>
    <recommendedName>
        <fullName evidence="3">YCII-related domain-containing protein</fullName>
    </recommendedName>
</protein>
<evidence type="ECO:0008006" key="3">
    <source>
        <dbReference type="Google" id="ProtNLM"/>
    </source>
</evidence>
<comment type="caution">
    <text evidence="1">The sequence shown here is derived from an EMBL/GenBank/DDBJ whole genome shotgun (WGS) entry which is preliminary data.</text>
</comment>